<reference evidence="3" key="1">
    <citation type="submission" date="2016-11" db="UniProtKB">
        <authorList>
            <consortium name="WormBaseParasite"/>
        </authorList>
    </citation>
    <scope>IDENTIFICATION</scope>
</reference>
<organism evidence="2 3">
    <name type="scientific">Meloidogyne hapla</name>
    <name type="common">Root-knot nematode worm</name>
    <dbReference type="NCBI Taxonomy" id="6305"/>
    <lineage>
        <taxon>Eukaryota</taxon>
        <taxon>Metazoa</taxon>
        <taxon>Ecdysozoa</taxon>
        <taxon>Nematoda</taxon>
        <taxon>Chromadorea</taxon>
        <taxon>Rhabditida</taxon>
        <taxon>Tylenchina</taxon>
        <taxon>Tylenchomorpha</taxon>
        <taxon>Tylenchoidea</taxon>
        <taxon>Meloidogynidae</taxon>
        <taxon>Meloidogyninae</taxon>
        <taxon>Meloidogyne</taxon>
    </lineage>
</organism>
<feature type="chain" id="PRO_5009315843" evidence="1">
    <location>
        <begin position="21"/>
        <end position="311"/>
    </location>
</feature>
<dbReference type="WBParaSite" id="MhA1_Contig246.frz3.gene1">
    <property type="protein sequence ID" value="MhA1_Contig246.frz3.gene1"/>
    <property type="gene ID" value="MhA1_Contig246.frz3.gene1"/>
</dbReference>
<dbReference type="Proteomes" id="UP000095281">
    <property type="component" value="Unplaced"/>
</dbReference>
<dbReference type="AlphaFoldDB" id="A0A1I8BHU6"/>
<keyword evidence="2" id="KW-1185">Reference proteome</keyword>
<feature type="signal peptide" evidence="1">
    <location>
        <begin position="1"/>
        <end position="20"/>
    </location>
</feature>
<evidence type="ECO:0000256" key="1">
    <source>
        <dbReference type="SAM" id="SignalP"/>
    </source>
</evidence>
<sequence length="311" mass="37385">MSKNLFILFIIFYQILNTQQAPKQGIEAFEELNGDILIKEAKKDIEALKSEFSHLEFVLEIFDDKNKFFCPSYVDGLHMENSEWKENCWRWFNLWVPIKNWIQFLNVVNNPYAGPSKLNLAVRPILENVDERTTPHEELQNKIKKLFPSSSTIENKNFETKSTNLINIVRTFEEIKLYRETKKSPPNWLNRKVCEVVDTWMLFYRKYEAMRRYKIYVEENKDEEIKKLKMATEHIDHLWATEQKALSGESTEFEHNQSWEKSPFEHKLPEHYFWPRTDLNNNFLKNKENSIDKKKVKNSHDLLPEGYMYMI</sequence>
<proteinExistence type="predicted"/>
<name>A0A1I8BHU6_MELHA</name>
<evidence type="ECO:0000313" key="2">
    <source>
        <dbReference type="Proteomes" id="UP000095281"/>
    </source>
</evidence>
<evidence type="ECO:0000313" key="3">
    <source>
        <dbReference type="WBParaSite" id="MhA1_Contig246.frz3.gene1"/>
    </source>
</evidence>
<protein>
    <submittedName>
        <fullName evidence="3">Uncharacterized protein</fullName>
    </submittedName>
</protein>
<accession>A0A1I8BHU6</accession>
<keyword evidence="1" id="KW-0732">Signal</keyword>